<dbReference type="InterPro" id="IPR022813">
    <property type="entry name" value="SecD/SecF_arch_bac"/>
</dbReference>
<dbReference type="EMBL" id="RJTW01000003">
    <property type="protein sequence ID" value="ROH94967.1"/>
    <property type="molecule type" value="Genomic_DNA"/>
</dbReference>
<organism evidence="14 15">
    <name type="scientific">Chryseobacterium cucumeris</name>
    <dbReference type="NCBI Taxonomy" id="1813611"/>
    <lineage>
        <taxon>Bacteria</taxon>
        <taxon>Pseudomonadati</taxon>
        <taxon>Bacteroidota</taxon>
        <taxon>Flavobacteriia</taxon>
        <taxon>Flavobacteriales</taxon>
        <taxon>Weeksellaceae</taxon>
        <taxon>Chryseobacterium group</taxon>
        <taxon>Chryseobacterium</taxon>
    </lineage>
</organism>
<feature type="domain" description="Protein export membrane protein SecD/SecF C-terminal" evidence="11">
    <location>
        <begin position="443"/>
        <end position="607"/>
    </location>
</feature>
<feature type="transmembrane region" description="Helical" evidence="9">
    <location>
        <begin position="846"/>
        <end position="865"/>
    </location>
</feature>
<comment type="caution">
    <text evidence="9">Lacks conserved residue(s) required for the propagation of feature annotation.</text>
</comment>
<evidence type="ECO:0000259" key="11">
    <source>
        <dbReference type="Pfam" id="PF02355"/>
    </source>
</evidence>
<dbReference type="InterPro" id="IPR048634">
    <property type="entry name" value="SecD_SecF_C"/>
</dbReference>
<comment type="similarity">
    <text evidence="10">Belongs to the SecD/SecF family. SecF subfamily.</text>
</comment>
<feature type="transmembrane region" description="Helical" evidence="9">
    <location>
        <begin position="785"/>
        <end position="803"/>
    </location>
</feature>
<evidence type="ECO:0000256" key="2">
    <source>
        <dbReference type="ARBA" id="ARBA00022448"/>
    </source>
</evidence>
<evidence type="ECO:0000256" key="7">
    <source>
        <dbReference type="ARBA" id="ARBA00023010"/>
    </source>
</evidence>
<feature type="transmembrane region" description="Helical" evidence="9">
    <location>
        <begin position="896"/>
        <end position="914"/>
    </location>
</feature>
<keyword evidence="2 9" id="KW-0813">Transport</keyword>
<dbReference type="Pfam" id="PF22599">
    <property type="entry name" value="SecDF_P1_head"/>
    <property type="match status" value="1"/>
</dbReference>
<feature type="transmembrane region" description="Helical" evidence="9">
    <location>
        <begin position="920"/>
        <end position="944"/>
    </location>
</feature>
<sequence>MQGKGLITIVAIVLGLICLNELLPTWYASKIEKQATAIAGDNPEKYQKEIARLSKDTLNLGFTKLYYTKAKDKEMKLGLDLKGGINVLLEINQRDLVNDLTNYSTNPVLIEALNKTDEAQKNSTKPYIDNFFEQFDVINKAKGANLKLADPEIFGNTTLTEVKYNTPDEQVKSIVKRKIDASVGTAFEVIRTRIDKLGAIQPNVQRVPGTARISVEMPGMKDIDKVKKMLQTSAKLQFWEVQQVPEIAPYFQTLTTMVAAKGDSMGVAKNVNFMSLLQLDKLRTNGVANVKLSDTAVVNKILNSKVGQSLRPANIKYTQFMWGYKPEATDTESLVLYAIRGNINQKAPVDGAVETANISYDELSRVVVDMQMDSKGAKEWKTLTEKNVGKPVAVTLDNRVYTAPNVVNAIPNGRTQISGNFSQEEAKELVDVLGAGKLPAGAKVVQATVVGPSLGQEAIDSGLMSFIIAFAIIIVYIIFYYGGAGVYAVIAMVINLFYIFGIMDSGDFTLTLPGIAGIVLTMAVAVDTNVIIYERTKEELFAGKSILEAYKDGFKHALNAIIDGHTTTFLTAVVLFFFGTGPIKGFALTLMIGILMTLFTSVLLSRVMIFSRLNKGKGLSVWTPATKNLFRNTWIDFIGKRKYAYIVSAVLTVICIISIATHGFKYGIDFTGGRNYVVRFDKDVKAEDVEEKLVALFKTEDGKNSSVEAKTFGNNKQLKISTDYLIEDESLKADQIIEQKLFEGLKSNLPAGTTLKDFKSADKDHAGIISSEKVGPSVADDIQTHGIYAVLAALAMIFIYILVRFRKWQFSLGAVAALFHDAVIILGAYSLLHKYMPFNMEINQDFIAAILTVLGYSINDTVIIFDRIREYLREKKSLTLAGLFDDSISSTLGRTFNTSFTTILVILAIFIFGGDNLRGFMFAMLIGIGFGTYSSIFVASAIAYDFLKTGKEEEVHGKSTSAKEELASK</sequence>
<evidence type="ECO:0000256" key="4">
    <source>
        <dbReference type="ARBA" id="ARBA00022692"/>
    </source>
</evidence>
<dbReference type="Pfam" id="PF21760">
    <property type="entry name" value="SecD_1st"/>
    <property type="match status" value="1"/>
</dbReference>
<dbReference type="SUPFAM" id="SSF82866">
    <property type="entry name" value="Multidrug efflux transporter AcrB transmembrane domain"/>
    <property type="match status" value="2"/>
</dbReference>
<comment type="caution">
    <text evidence="14">The sequence shown here is derived from an EMBL/GenBank/DDBJ whole genome shotgun (WGS) entry which is preliminary data.</text>
</comment>
<evidence type="ECO:0000313" key="15">
    <source>
        <dbReference type="Proteomes" id="UP000281899"/>
    </source>
</evidence>
<feature type="transmembrane region" description="Helical" evidence="9">
    <location>
        <begin position="557"/>
        <end position="579"/>
    </location>
</feature>
<dbReference type="Pfam" id="PF02355">
    <property type="entry name" value="SecD_SecF_C"/>
    <property type="match status" value="2"/>
</dbReference>
<keyword evidence="4 9" id="KW-0812">Transmembrane</keyword>
<comment type="function">
    <text evidence="9">Part of the Sec protein translocase complex. Interacts with the SecYEG preprotein conducting channel. SecDF uses the proton motive force (PMF) to complete protein translocation after the ATP-dependent function of SecA.</text>
</comment>
<reference evidence="14 15" key="1">
    <citation type="submission" date="2018-11" db="EMBL/GenBank/DDBJ databases">
        <title>Proposal to divide the Flavobacteriaceae and reorganize its genera based on Amino Acid Identity values calculated from whole genome sequences.</title>
        <authorList>
            <person name="Nicholson A.C."/>
            <person name="Gulvik C.A."/>
            <person name="Whitney A.M."/>
            <person name="Humrighouse B.W."/>
            <person name="Bell M."/>
            <person name="Holmes B."/>
            <person name="Steigerwalt A."/>
            <person name="Villarma A."/>
            <person name="Sheth M."/>
            <person name="Batra D."/>
            <person name="Pryor J."/>
            <person name="Bernardet J.-F."/>
            <person name="Hugo C."/>
            <person name="Kampfer P."/>
            <person name="Newman J."/>
            <person name="Mcquiston J.R."/>
        </authorList>
    </citation>
    <scope>NUCLEOTIDE SEQUENCE [LARGE SCALE GENOMIC DNA]</scope>
    <source>
        <strain evidence="14 15">G0235</strain>
    </source>
</reference>
<dbReference type="InterPro" id="IPR055344">
    <property type="entry name" value="SecD_SecF_C_bact"/>
</dbReference>
<evidence type="ECO:0000256" key="9">
    <source>
        <dbReference type="HAMAP-Rule" id="MF_01463"/>
    </source>
</evidence>
<comment type="similarity">
    <text evidence="9">Belongs to the SecD/SecF family. SecD subfamily.</text>
</comment>
<evidence type="ECO:0000259" key="13">
    <source>
        <dbReference type="Pfam" id="PF22599"/>
    </source>
</evidence>
<dbReference type="InterPro" id="IPR005665">
    <property type="entry name" value="SecF_bac"/>
</dbReference>
<keyword evidence="3 9" id="KW-1003">Cell membrane</keyword>
<keyword evidence="15" id="KW-1185">Reference proteome</keyword>
<dbReference type="NCBIfam" id="TIGR01129">
    <property type="entry name" value="secD"/>
    <property type="match status" value="1"/>
</dbReference>
<dbReference type="Proteomes" id="UP000281899">
    <property type="component" value="Unassembled WGS sequence"/>
</dbReference>
<dbReference type="HAMAP" id="MF_01463_B">
    <property type="entry name" value="SecD_B"/>
    <property type="match status" value="1"/>
</dbReference>
<feature type="domain" description="Protein export membrane protein SecD/SecF C-terminal" evidence="11">
    <location>
        <begin position="758"/>
        <end position="947"/>
    </location>
</feature>
<dbReference type="Gene3D" id="3.30.70.3220">
    <property type="match status" value="1"/>
</dbReference>
<evidence type="ECO:0000259" key="12">
    <source>
        <dbReference type="Pfam" id="PF21760"/>
    </source>
</evidence>
<dbReference type="NCBIfam" id="TIGR00916">
    <property type="entry name" value="2A0604s01"/>
    <property type="match status" value="2"/>
</dbReference>
<evidence type="ECO:0000313" key="14">
    <source>
        <dbReference type="EMBL" id="ROH94967.1"/>
    </source>
</evidence>
<proteinExistence type="inferred from homology"/>
<keyword evidence="7 9" id="KW-0811">Translocation</keyword>
<feature type="transmembrane region" description="Helical" evidence="9">
    <location>
        <begin position="486"/>
        <end position="503"/>
    </location>
</feature>
<dbReference type="Pfam" id="PF07549">
    <property type="entry name" value="Sec_GG"/>
    <property type="match status" value="2"/>
</dbReference>
<accession>A0ABX9XC52</accession>
<evidence type="ECO:0000256" key="10">
    <source>
        <dbReference type="HAMAP-Rule" id="MF_01464"/>
    </source>
</evidence>
<evidence type="ECO:0000256" key="1">
    <source>
        <dbReference type="ARBA" id="ARBA00004651"/>
    </source>
</evidence>
<comment type="subcellular location">
    <subcellularLocation>
        <location evidence="1 9">Cell membrane</location>
        <topology evidence="1 9">Multi-pass membrane protein</topology>
    </subcellularLocation>
</comment>
<keyword evidence="5 9" id="KW-0653">Protein transport</keyword>
<dbReference type="RefSeq" id="WP_120230596.1">
    <property type="nucleotide sequence ID" value="NZ_CP158807.1"/>
</dbReference>
<feature type="transmembrane region" description="Helical" evidence="9">
    <location>
        <begin position="643"/>
        <end position="664"/>
    </location>
</feature>
<feature type="transmembrane region" description="Helical" evidence="9">
    <location>
        <begin position="810"/>
        <end position="831"/>
    </location>
</feature>
<comment type="subunit">
    <text evidence="9">Forms a complex with SecF. Part of the essential Sec protein translocation apparatus which comprises SecA, SecYEG and auxiliary proteins SecDF. Other proteins may also be involved.</text>
</comment>
<dbReference type="InterPro" id="IPR005791">
    <property type="entry name" value="SecD"/>
</dbReference>
<evidence type="ECO:0000256" key="8">
    <source>
        <dbReference type="ARBA" id="ARBA00023136"/>
    </source>
</evidence>
<dbReference type="InterPro" id="IPR048631">
    <property type="entry name" value="SecD_1st"/>
</dbReference>
<feature type="domain" description="SecDF P1 head subdomain" evidence="13">
    <location>
        <begin position="352"/>
        <end position="440"/>
    </location>
</feature>
<feature type="transmembrane region" description="Helical" evidence="9">
    <location>
        <begin position="585"/>
        <end position="609"/>
    </location>
</feature>
<dbReference type="HAMAP" id="MF_01464_B">
    <property type="entry name" value="SecF_B"/>
    <property type="match status" value="1"/>
</dbReference>
<protein>
    <recommendedName>
        <fullName evidence="9 10">Multifunctional fusion protein</fullName>
    </recommendedName>
    <domain>
        <recommendedName>
            <fullName evidence="9">Protein translocase subunit SecD</fullName>
        </recommendedName>
    </domain>
    <domain>
        <recommendedName>
            <fullName evidence="10">Protein-export membrane protein SecF</fullName>
        </recommendedName>
    </domain>
</protein>
<evidence type="ECO:0000256" key="5">
    <source>
        <dbReference type="ARBA" id="ARBA00022927"/>
    </source>
</evidence>
<gene>
    <name evidence="9 14" type="primary">secD</name>
    <name evidence="10" type="synonym">secF</name>
    <name evidence="14" type="ORF">EGI15_03670</name>
</gene>
<feature type="transmembrane region" description="Helical" evidence="9">
    <location>
        <begin position="462"/>
        <end position="479"/>
    </location>
</feature>
<dbReference type="PANTHER" id="PTHR30081">
    <property type="entry name" value="PROTEIN-EXPORT MEMBRANE PROTEIN SEC"/>
    <property type="match status" value="1"/>
</dbReference>
<dbReference type="Gene3D" id="1.20.1640.10">
    <property type="entry name" value="Multidrug efflux transporter AcrB transmembrane domain"/>
    <property type="match status" value="2"/>
</dbReference>
<dbReference type="InterPro" id="IPR022646">
    <property type="entry name" value="SecD/SecF_CS"/>
</dbReference>
<feature type="domain" description="Protein translocase subunit SecDF P1" evidence="12">
    <location>
        <begin position="185"/>
        <end position="242"/>
    </location>
</feature>
<keyword evidence="8 9" id="KW-0472">Membrane</keyword>
<dbReference type="GeneID" id="301711759"/>
<name>A0ABX9XC52_9FLAO</name>
<feature type="transmembrane region" description="Helical" evidence="9">
    <location>
        <begin position="515"/>
        <end position="536"/>
    </location>
</feature>
<dbReference type="Gene3D" id="3.30.1360.200">
    <property type="match status" value="1"/>
</dbReference>
<evidence type="ECO:0000256" key="3">
    <source>
        <dbReference type="ARBA" id="ARBA00022475"/>
    </source>
</evidence>
<evidence type="ECO:0000256" key="6">
    <source>
        <dbReference type="ARBA" id="ARBA00022989"/>
    </source>
</evidence>
<dbReference type="PANTHER" id="PTHR30081:SF1">
    <property type="entry name" value="PROTEIN TRANSLOCASE SUBUNIT SECD"/>
    <property type="match status" value="1"/>
</dbReference>
<dbReference type="NCBIfam" id="TIGR00966">
    <property type="entry name" value="transloc_SecF"/>
    <property type="match status" value="1"/>
</dbReference>
<dbReference type="InterPro" id="IPR022645">
    <property type="entry name" value="SecD/SecF_bac"/>
</dbReference>
<dbReference type="InterPro" id="IPR054384">
    <property type="entry name" value="SecDF_P1_head"/>
</dbReference>
<dbReference type="PRINTS" id="PR01755">
    <property type="entry name" value="SECFTRNLCASE"/>
</dbReference>
<comment type="subunit">
    <text evidence="10">Forms a complex with SecD. Part of the essential Sec protein translocation apparatus which comprises SecA, SecYEG and auxiliary proteins SecDF. Other proteins may also be involved.</text>
</comment>
<keyword evidence="6 9" id="KW-1133">Transmembrane helix</keyword>